<gene>
    <name evidence="1" type="ORF">JP09_001330</name>
</gene>
<dbReference type="OrthoDB" id="9796381at2"/>
<reference evidence="1 2" key="1">
    <citation type="journal article" date="2017" name="ISME J.">
        <title>Grape pomace compost harbors organohalide-respiring Dehalogenimonas species with novel reductive dehalogenase genes.</title>
        <authorList>
            <person name="Yang Y."/>
            <person name="Higgins S.A."/>
            <person name="Yan J."/>
            <person name="Simsir B."/>
            <person name="Chourey K."/>
            <person name="Iyer R."/>
            <person name="Hettich R.L."/>
            <person name="Baldwin B."/>
            <person name="Ogles D.M."/>
            <person name="Loffler F.E."/>
        </authorList>
    </citation>
    <scope>NUCLEOTIDE SEQUENCE [LARGE SCALE GENOMIC DNA]</scope>
    <source>
        <strain evidence="1 2">GP</strain>
    </source>
</reference>
<dbReference type="Pfam" id="PF13673">
    <property type="entry name" value="Acetyltransf_10"/>
    <property type="match status" value="1"/>
</dbReference>
<evidence type="ECO:0000313" key="2">
    <source>
        <dbReference type="Proteomes" id="UP000235653"/>
    </source>
</evidence>
<name>A0A2P5P9T9_9CHLR</name>
<proteinExistence type="predicted"/>
<accession>A0A2P5P9T9</accession>
<sequence>MIQLVNSCPDAVPVYRKLGFDPTGPEQEVNGIKFMRMSPVFSACCVATPPGK</sequence>
<dbReference type="AlphaFoldDB" id="A0A2P5P9T9"/>
<dbReference type="RefSeq" id="WP_102330532.1">
    <property type="nucleotide sequence ID" value="NZ_CP058566.2"/>
</dbReference>
<dbReference type="GO" id="GO:0016747">
    <property type="term" value="F:acyltransferase activity, transferring groups other than amino-acyl groups"/>
    <property type="evidence" value="ECO:0007669"/>
    <property type="project" value="InterPro"/>
</dbReference>
<keyword evidence="2" id="KW-1185">Reference proteome</keyword>
<evidence type="ECO:0000313" key="1">
    <source>
        <dbReference type="EMBL" id="PPD59047.1"/>
    </source>
</evidence>
<dbReference type="Proteomes" id="UP000235653">
    <property type="component" value="Unassembled WGS sequence"/>
</dbReference>
<dbReference type="InterPro" id="IPR000182">
    <property type="entry name" value="GNAT_dom"/>
</dbReference>
<dbReference type="EMBL" id="JQAN02000006">
    <property type="protein sequence ID" value="PPD59047.1"/>
    <property type="molecule type" value="Genomic_DNA"/>
</dbReference>
<organism evidence="1 2">
    <name type="scientific">Dehalogenimonas etheniformans</name>
    <dbReference type="NCBI Taxonomy" id="1536648"/>
    <lineage>
        <taxon>Bacteria</taxon>
        <taxon>Bacillati</taxon>
        <taxon>Chloroflexota</taxon>
        <taxon>Dehalococcoidia</taxon>
        <taxon>Dehalococcoidales</taxon>
        <taxon>Dehalococcoidaceae</taxon>
        <taxon>Dehalogenimonas</taxon>
    </lineage>
</organism>
<protein>
    <submittedName>
        <fullName evidence="1">GNAT family N-acetyltransferase</fullName>
    </submittedName>
</protein>
<comment type="caution">
    <text evidence="1">The sequence shown here is derived from an EMBL/GenBank/DDBJ whole genome shotgun (WGS) entry which is preliminary data.</text>
</comment>